<dbReference type="EMBL" id="CM023481">
    <property type="protein sequence ID" value="KAH6948184.1"/>
    <property type="molecule type" value="Genomic_DNA"/>
</dbReference>
<gene>
    <name evidence="1" type="ORF">HPB50_023146</name>
</gene>
<evidence type="ECO:0000313" key="2">
    <source>
        <dbReference type="Proteomes" id="UP000821845"/>
    </source>
</evidence>
<keyword evidence="2" id="KW-1185">Reference proteome</keyword>
<comment type="caution">
    <text evidence="1">The sequence shown here is derived from an EMBL/GenBank/DDBJ whole genome shotgun (WGS) entry which is preliminary data.</text>
</comment>
<organism evidence="1 2">
    <name type="scientific">Hyalomma asiaticum</name>
    <name type="common">Tick</name>
    <dbReference type="NCBI Taxonomy" id="266040"/>
    <lineage>
        <taxon>Eukaryota</taxon>
        <taxon>Metazoa</taxon>
        <taxon>Ecdysozoa</taxon>
        <taxon>Arthropoda</taxon>
        <taxon>Chelicerata</taxon>
        <taxon>Arachnida</taxon>
        <taxon>Acari</taxon>
        <taxon>Parasitiformes</taxon>
        <taxon>Ixodida</taxon>
        <taxon>Ixodoidea</taxon>
        <taxon>Ixodidae</taxon>
        <taxon>Hyalomminae</taxon>
        <taxon>Hyalomma</taxon>
    </lineage>
</organism>
<sequence length="156" mass="17922">MMNLELPSKRAIAMEKRHATRNEIEEIEFNGRITKEKTEIEQVFYEHYCRLFSYNVVDINNFKREFLPLMPRLDDATKDVLELPISEDEVRGAIDKLNLGKSPGPDAIITSLSARFARQARLTLAATRKCTQNKSEVCWRPSTNGYSATKSLQNLN</sequence>
<accession>A0ACB7TQ70</accession>
<protein>
    <submittedName>
        <fullName evidence="1">Uncharacterized protein</fullName>
    </submittedName>
</protein>
<name>A0ACB7TQ70_HYAAI</name>
<dbReference type="Proteomes" id="UP000821845">
    <property type="component" value="Chromosome 1"/>
</dbReference>
<proteinExistence type="predicted"/>
<evidence type="ECO:0000313" key="1">
    <source>
        <dbReference type="EMBL" id="KAH6948184.1"/>
    </source>
</evidence>
<reference evidence="1" key="1">
    <citation type="submission" date="2020-05" db="EMBL/GenBank/DDBJ databases">
        <title>Large-scale comparative analyses of tick genomes elucidate their genetic diversity and vector capacities.</title>
        <authorList>
            <person name="Jia N."/>
            <person name="Wang J."/>
            <person name="Shi W."/>
            <person name="Du L."/>
            <person name="Sun Y."/>
            <person name="Zhan W."/>
            <person name="Jiang J."/>
            <person name="Wang Q."/>
            <person name="Zhang B."/>
            <person name="Ji P."/>
            <person name="Sakyi L.B."/>
            <person name="Cui X."/>
            <person name="Yuan T."/>
            <person name="Jiang B."/>
            <person name="Yang W."/>
            <person name="Lam T.T.-Y."/>
            <person name="Chang Q."/>
            <person name="Ding S."/>
            <person name="Wang X."/>
            <person name="Zhu J."/>
            <person name="Ruan X."/>
            <person name="Zhao L."/>
            <person name="Wei J."/>
            <person name="Que T."/>
            <person name="Du C."/>
            <person name="Cheng J."/>
            <person name="Dai P."/>
            <person name="Han X."/>
            <person name="Huang E."/>
            <person name="Gao Y."/>
            <person name="Liu J."/>
            <person name="Shao H."/>
            <person name="Ye R."/>
            <person name="Li L."/>
            <person name="Wei W."/>
            <person name="Wang X."/>
            <person name="Wang C."/>
            <person name="Yang T."/>
            <person name="Huo Q."/>
            <person name="Li W."/>
            <person name="Guo W."/>
            <person name="Chen H."/>
            <person name="Zhou L."/>
            <person name="Ni X."/>
            <person name="Tian J."/>
            <person name="Zhou Y."/>
            <person name="Sheng Y."/>
            <person name="Liu T."/>
            <person name="Pan Y."/>
            <person name="Xia L."/>
            <person name="Li J."/>
            <person name="Zhao F."/>
            <person name="Cao W."/>
        </authorList>
    </citation>
    <scope>NUCLEOTIDE SEQUENCE</scope>
    <source>
        <strain evidence="1">Hyas-2018</strain>
    </source>
</reference>